<dbReference type="Proteomes" id="UP000186817">
    <property type="component" value="Unassembled WGS sequence"/>
</dbReference>
<keyword evidence="1" id="KW-0175">Coiled coil</keyword>
<gene>
    <name evidence="3" type="ORF">AK812_SmicGene11573</name>
</gene>
<feature type="region of interest" description="Disordered" evidence="2">
    <location>
        <begin position="1"/>
        <end position="21"/>
    </location>
</feature>
<evidence type="ECO:0000256" key="2">
    <source>
        <dbReference type="SAM" id="MobiDB-lite"/>
    </source>
</evidence>
<evidence type="ECO:0000313" key="4">
    <source>
        <dbReference type="Proteomes" id="UP000186817"/>
    </source>
</evidence>
<proteinExistence type="predicted"/>
<evidence type="ECO:0000256" key="1">
    <source>
        <dbReference type="SAM" id="Coils"/>
    </source>
</evidence>
<feature type="region of interest" description="Disordered" evidence="2">
    <location>
        <begin position="128"/>
        <end position="248"/>
    </location>
</feature>
<protein>
    <submittedName>
        <fullName evidence="3">Uncharacterized protein</fullName>
    </submittedName>
</protein>
<dbReference type="OrthoDB" id="10411873at2759"/>
<accession>A0A1Q9ECZ0</accession>
<organism evidence="3 4">
    <name type="scientific">Symbiodinium microadriaticum</name>
    <name type="common">Dinoflagellate</name>
    <name type="synonym">Zooxanthella microadriatica</name>
    <dbReference type="NCBI Taxonomy" id="2951"/>
    <lineage>
        <taxon>Eukaryota</taxon>
        <taxon>Sar</taxon>
        <taxon>Alveolata</taxon>
        <taxon>Dinophyceae</taxon>
        <taxon>Suessiales</taxon>
        <taxon>Symbiodiniaceae</taxon>
        <taxon>Symbiodinium</taxon>
    </lineage>
</organism>
<sequence length="248" mass="27337">MAKMIREALRDKGIQPRSRQELSAADPFLSNFDIKTASFDDFIESIESDLTTSPKAKLIYTLERLAVLSEMVQEQVLNAEKDFSAVESTHREGIGLLEEFLVEQEEELAAIERRVVVAEKAIRERTGLPQDFFDDSDSDEVEASGEEETEVSPGEAPTVAGQAEEEDDEDFWFAEFDRAEDADEPHEPPPGAIPVPGSGIEAPRGHVPGAAGAMIGEELNDESDIEEPNHFWRGRVAPLRLPSSNGQA</sequence>
<feature type="coiled-coil region" evidence="1">
    <location>
        <begin position="94"/>
        <end position="121"/>
    </location>
</feature>
<name>A0A1Q9ECZ0_SYMMI</name>
<comment type="caution">
    <text evidence="3">The sequence shown here is derived from an EMBL/GenBank/DDBJ whole genome shotgun (WGS) entry which is preliminary data.</text>
</comment>
<feature type="compositionally biased region" description="Basic and acidic residues" evidence="2">
    <location>
        <begin position="1"/>
        <end position="20"/>
    </location>
</feature>
<reference evidence="3 4" key="1">
    <citation type="submission" date="2016-02" db="EMBL/GenBank/DDBJ databases">
        <title>Genome analysis of coral dinoflagellate symbionts highlights evolutionary adaptations to a symbiotic lifestyle.</title>
        <authorList>
            <person name="Aranda M."/>
            <person name="Li Y."/>
            <person name="Liew Y.J."/>
            <person name="Baumgarten S."/>
            <person name="Simakov O."/>
            <person name="Wilson M."/>
            <person name="Piel J."/>
            <person name="Ashoor H."/>
            <person name="Bougouffa S."/>
            <person name="Bajic V.B."/>
            <person name="Ryu T."/>
            <person name="Ravasi T."/>
            <person name="Bayer T."/>
            <person name="Micklem G."/>
            <person name="Kim H."/>
            <person name="Bhak J."/>
            <person name="Lajeunesse T.C."/>
            <person name="Voolstra C.R."/>
        </authorList>
    </citation>
    <scope>NUCLEOTIDE SEQUENCE [LARGE SCALE GENOMIC DNA]</scope>
    <source>
        <strain evidence="3 4">CCMP2467</strain>
    </source>
</reference>
<feature type="compositionally biased region" description="Acidic residues" evidence="2">
    <location>
        <begin position="132"/>
        <end position="150"/>
    </location>
</feature>
<evidence type="ECO:0000313" key="3">
    <source>
        <dbReference type="EMBL" id="OLQ05251.1"/>
    </source>
</evidence>
<dbReference type="EMBL" id="LSRX01000190">
    <property type="protein sequence ID" value="OLQ05251.1"/>
    <property type="molecule type" value="Genomic_DNA"/>
</dbReference>
<dbReference type="AlphaFoldDB" id="A0A1Q9ECZ0"/>
<feature type="compositionally biased region" description="Acidic residues" evidence="2">
    <location>
        <begin position="163"/>
        <end position="184"/>
    </location>
</feature>
<keyword evidence="4" id="KW-1185">Reference proteome</keyword>